<gene>
    <name evidence="1" type="ORF">LCGC14_0044140</name>
</gene>
<reference evidence="1" key="1">
    <citation type="journal article" date="2015" name="Nature">
        <title>Complex archaea that bridge the gap between prokaryotes and eukaryotes.</title>
        <authorList>
            <person name="Spang A."/>
            <person name="Saw J.H."/>
            <person name="Jorgensen S.L."/>
            <person name="Zaremba-Niedzwiedzka K."/>
            <person name="Martijn J."/>
            <person name="Lind A.E."/>
            <person name="van Eijk R."/>
            <person name="Schleper C."/>
            <person name="Guy L."/>
            <person name="Ettema T.J."/>
        </authorList>
    </citation>
    <scope>NUCLEOTIDE SEQUENCE</scope>
</reference>
<evidence type="ECO:0000313" key="1">
    <source>
        <dbReference type="EMBL" id="KKO08476.1"/>
    </source>
</evidence>
<dbReference type="EMBL" id="LAZR01000009">
    <property type="protein sequence ID" value="KKO08476.1"/>
    <property type="molecule type" value="Genomic_DNA"/>
</dbReference>
<proteinExistence type="predicted"/>
<evidence type="ECO:0008006" key="2">
    <source>
        <dbReference type="Google" id="ProtNLM"/>
    </source>
</evidence>
<sequence>MIRSLALTAAAMAAFTVPAHAHGAHHTHVAKNAPAMTAAGVCDMAVSKANMLRVEAVFRSMPQSTRKNLQHVLRHADLYDGNDDGIWGPKTECAMAPVVARYNGMMDDAALVGFFEYMLDGGFVLDYPSVDGTPNPYPHRGMLY</sequence>
<organism evidence="1">
    <name type="scientific">marine sediment metagenome</name>
    <dbReference type="NCBI Taxonomy" id="412755"/>
    <lineage>
        <taxon>unclassified sequences</taxon>
        <taxon>metagenomes</taxon>
        <taxon>ecological metagenomes</taxon>
    </lineage>
</organism>
<dbReference type="AlphaFoldDB" id="A0A0F9VTM7"/>
<accession>A0A0F9VTM7</accession>
<protein>
    <recommendedName>
        <fullName evidence="2">Peptidoglycan binding-like domain-containing protein</fullName>
    </recommendedName>
</protein>
<comment type="caution">
    <text evidence="1">The sequence shown here is derived from an EMBL/GenBank/DDBJ whole genome shotgun (WGS) entry which is preliminary data.</text>
</comment>
<name>A0A0F9VTM7_9ZZZZ</name>